<evidence type="ECO:0000313" key="2">
    <source>
        <dbReference type="EMBL" id="CAJ0581230.1"/>
    </source>
</evidence>
<keyword evidence="3" id="KW-1185">Reference proteome</keyword>
<feature type="non-terminal residue" evidence="2">
    <location>
        <position position="1"/>
    </location>
</feature>
<dbReference type="EMBL" id="CATQJA010002662">
    <property type="protein sequence ID" value="CAJ0581230.1"/>
    <property type="molecule type" value="Genomic_DNA"/>
</dbReference>
<dbReference type="AlphaFoldDB" id="A0AA36D700"/>
<proteinExistence type="predicted"/>
<dbReference type="Proteomes" id="UP001177023">
    <property type="component" value="Unassembled WGS sequence"/>
</dbReference>
<keyword evidence="1" id="KW-0812">Transmembrane</keyword>
<evidence type="ECO:0000313" key="3">
    <source>
        <dbReference type="Proteomes" id="UP001177023"/>
    </source>
</evidence>
<sequence>MMILEEKLVHNWTFHAERVPPEDHIFWAWNILAIMTLPVQWLSMGLIRKATPESIFRPYAGMLFNMQIYFMVTDFCMNAIRPVLTNDVISPAGRLAKLLLPIGAGSATPIFTGLVANFLCAATVCFLYLAASSHYRIEAGPKVTIFVVLYHILIGVPIWISSYFLEPATTYSILTIFFISQIILWTVSALVSANKRIKLTLPILFLIIAYFGTFWRPNFFNAFAFLCGARTQINLLQMLLFSPDYRRCAAQFARYFQAKLCCRKI</sequence>
<feature type="transmembrane region" description="Helical" evidence="1">
    <location>
        <begin position="199"/>
        <end position="216"/>
    </location>
</feature>
<reference evidence="2" key="1">
    <citation type="submission" date="2023-06" db="EMBL/GenBank/DDBJ databases">
        <authorList>
            <person name="Delattre M."/>
        </authorList>
    </citation>
    <scope>NUCLEOTIDE SEQUENCE</scope>
    <source>
        <strain evidence="2">AF72</strain>
    </source>
</reference>
<comment type="caution">
    <text evidence="2">The sequence shown here is derived from an EMBL/GenBank/DDBJ whole genome shotgun (WGS) entry which is preliminary data.</text>
</comment>
<feature type="transmembrane region" description="Helical" evidence="1">
    <location>
        <begin position="26"/>
        <end position="47"/>
    </location>
</feature>
<name>A0AA36D700_9BILA</name>
<keyword evidence="1" id="KW-1133">Transmembrane helix</keyword>
<evidence type="ECO:0000256" key="1">
    <source>
        <dbReference type="SAM" id="Phobius"/>
    </source>
</evidence>
<protein>
    <submittedName>
        <fullName evidence="2">Uncharacterized protein</fullName>
    </submittedName>
</protein>
<accession>A0AA36D700</accession>
<feature type="transmembrane region" description="Helical" evidence="1">
    <location>
        <begin position="143"/>
        <end position="165"/>
    </location>
</feature>
<organism evidence="2 3">
    <name type="scientific">Mesorhabditis spiculigera</name>
    <dbReference type="NCBI Taxonomy" id="96644"/>
    <lineage>
        <taxon>Eukaryota</taxon>
        <taxon>Metazoa</taxon>
        <taxon>Ecdysozoa</taxon>
        <taxon>Nematoda</taxon>
        <taxon>Chromadorea</taxon>
        <taxon>Rhabditida</taxon>
        <taxon>Rhabditina</taxon>
        <taxon>Rhabditomorpha</taxon>
        <taxon>Rhabditoidea</taxon>
        <taxon>Rhabditidae</taxon>
        <taxon>Mesorhabditinae</taxon>
        <taxon>Mesorhabditis</taxon>
    </lineage>
</organism>
<gene>
    <name evidence="2" type="ORF">MSPICULIGERA_LOCUS19396</name>
</gene>
<feature type="transmembrane region" description="Helical" evidence="1">
    <location>
        <begin position="110"/>
        <end position="131"/>
    </location>
</feature>
<feature type="transmembrane region" description="Helical" evidence="1">
    <location>
        <begin position="171"/>
        <end position="192"/>
    </location>
</feature>
<feature type="transmembrane region" description="Helical" evidence="1">
    <location>
        <begin position="59"/>
        <end position="80"/>
    </location>
</feature>
<keyword evidence="1" id="KW-0472">Membrane</keyword>